<organism evidence="1 2">
    <name type="scientific">Suilimivivens aceti</name>
    <dbReference type="NCBI Taxonomy" id="2981774"/>
    <lineage>
        <taxon>Bacteria</taxon>
        <taxon>Bacillati</taxon>
        <taxon>Bacillota</taxon>
        <taxon>Clostridia</taxon>
        <taxon>Lachnospirales</taxon>
        <taxon>Lachnospiraceae</taxon>
        <taxon>Suilimivivens</taxon>
    </lineage>
</organism>
<dbReference type="Proteomes" id="UP001652432">
    <property type="component" value="Unassembled WGS sequence"/>
</dbReference>
<name>A0ABT2SYH5_9FIRM</name>
<dbReference type="NCBIfam" id="NF047593">
    <property type="entry name" value="IS66_ISAeme5_TnpA"/>
    <property type="match status" value="1"/>
</dbReference>
<evidence type="ECO:0000313" key="2">
    <source>
        <dbReference type="Proteomes" id="UP001652432"/>
    </source>
</evidence>
<accession>A0ABT2SYH5</accession>
<sequence>MNTQTSLVAEQIRLQKWADQIRDCQNRPSGMKVDAWCQEHGITKENYYYRLRRVREACLELCDPSPSFVELTAPTESIPANVSPTHSPVAAALYTESGITIDIYNDASAEFLRNLIGAASHA</sequence>
<comment type="caution">
    <text evidence="1">The sequence shown here is derived from an EMBL/GenBank/DDBJ whole genome shotgun (WGS) entry which is preliminary data.</text>
</comment>
<dbReference type="RefSeq" id="WP_262572426.1">
    <property type="nucleotide sequence ID" value="NZ_JAOQKJ010000001.1"/>
</dbReference>
<reference evidence="1 2" key="1">
    <citation type="journal article" date="2021" name="ISME Commun">
        <title>Automated analysis of genomic sequences facilitates high-throughput and comprehensive description of bacteria.</title>
        <authorList>
            <person name="Hitch T.C.A."/>
        </authorList>
    </citation>
    <scope>NUCLEOTIDE SEQUENCE [LARGE SCALE GENOMIC DNA]</scope>
    <source>
        <strain evidence="1 2">Sanger_18</strain>
    </source>
</reference>
<proteinExistence type="predicted"/>
<gene>
    <name evidence="1" type="ORF">OCV77_00820</name>
</gene>
<protein>
    <submittedName>
        <fullName evidence="1">IS66 family insertion sequence element accessory protein TnpB</fullName>
    </submittedName>
</protein>
<dbReference type="EMBL" id="JAOQKJ010000001">
    <property type="protein sequence ID" value="MCU6743058.1"/>
    <property type="molecule type" value="Genomic_DNA"/>
</dbReference>
<keyword evidence="2" id="KW-1185">Reference proteome</keyword>
<evidence type="ECO:0000313" key="1">
    <source>
        <dbReference type="EMBL" id="MCU6743058.1"/>
    </source>
</evidence>